<evidence type="ECO:0000313" key="2">
    <source>
        <dbReference type="EMBL" id="MCI43497.1"/>
    </source>
</evidence>
<feature type="non-terminal residue" evidence="2">
    <location>
        <position position="1"/>
    </location>
</feature>
<comment type="caution">
    <text evidence="2">The sequence shown here is derived from an EMBL/GenBank/DDBJ whole genome shotgun (WGS) entry which is preliminary data.</text>
</comment>
<proteinExistence type="predicted"/>
<name>A0A392S521_9FABA</name>
<protein>
    <submittedName>
        <fullName evidence="2">Uncharacterized protein</fullName>
    </submittedName>
</protein>
<evidence type="ECO:0000256" key="1">
    <source>
        <dbReference type="SAM" id="MobiDB-lite"/>
    </source>
</evidence>
<feature type="region of interest" description="Disordered" evidence="1">
    <location>
        <begin position="1"/>
        <end position="73"/>
    </location>
</feature>
<evidence type="ECO:0000313" key="3">
    <source>
        <dbReference type="Proteomes" id="UP000265520"/>
    </source>
</evidence>
<sequence>DDGGMSVDATEWVFPGPEPVEFSEGPSNKGHDHHASPITPAAHDKFARSGVQKIPMTDQHASPIAPLAQGKIT</sequence>
<accession>A0A392S521</accession>
<organism evidence="2 3">
    <name type="scientific">Trifolium medium</name>
    <dbReference type="NCBI Taxonomy" id="97028"/>
    <lineage>
        <taxon>Eukaryota</taxon>
        <taxon>Viridiplantae</taxon>
        <taxon>Streptophyta</taxon>
        <taxon>Embryophyta</taxon>
        <taxon>Tracheophyta</taxon>
        <taxon>Spermatophyta</taxon>
        <taxon>Magnoliopsida</taxon>
        <taxon>eudicotyledons</taxon>
        <taxon>Gunneridae</taxon>
        <taxon>Pentapetalae</taxon>
        <taxon>rosids</taxon>
        <taxon>fabids</taxon>
        <taxon>Fabales</taxon>
        <taxon>Fabaceae</taxon>
        <taxon>Papilionoideae</taxon>
        <taxon>50 kb inversion clade</taxon>
        <taxon>NPAAA clade</taxon>
        <taxon>Hologalegina</taxon>
        <taxon>IRL clade</taxon>
        <taxon>Trifolieae</taxon>
        <taxon>Trifolium</taxon>
    </lineage>
</organism>
<dbReference type="Proteomes" id="UP000265520">
    <property type="component" value="Unassembled WGS sequence"/>
</dbReference>
<feature type="non-terminal residue" evidence="2">
    <location>
        <position position="73"/>
    </location>
</feature>
<reference evidence="2 3" key="1">
    <citation type="journal article" date="2018" name="Front. Plant Sci.">
        <title>Red Clover (Trifolium pratense) and Zigzag Clover (T. medium) - A Picture of Genomic Similarities and Differences.</title>
        <authorList>
            <person name="Dluhosova J."/>
            <person name="Istvanek J."/>
            <person name="Nedelnik J."/>
            <person name="Repkova J."/>
        </authorList>
    </citation>
    <scope>NUCLEOTIDE SEQUENCE [LARGE SCALE GENOMIC DNA]</scope>
    <source>
        <strain evidence="3">cv. 10/8</strain>
        <tissue evidence="2">Leaf</tissue>
    </source>
</reference>
<dbReference type="AlphaFoldDB" id="A0A392S521"/>
<dbReference type="EMBL" id="LXQA010318238">
    <property type="protein sequence ID" value="MCI43497.1"/>
    <property type="molecule type" value="Genomic_DNA"/>
</dbReference>
<keyword evidence="3" id="KW-1185">Reference proteome</keyword>